<accession>A0A9D1RUU0</accession>
<name>A0A9D1RUU0_9FIRM</name>
<dbReference type="AlphaFoldDB" id="A0A9D1RUU0"/>
<dbReference type="EMBL" id="DXGA01000088">
    <property type="protein sequence ID" value="HIW93713.1"/>
    <property type="molecule type" value="Genomic_DNA"/>
</dbReference>
<gene>
    <name evidence="1" type="ORF">H9868_04145</name>
</gene>
<evidence type="ECO:0000313" key="1">
    <source>
        <dbReference type="EMBL" id="HIW93713.1"/>
    </source>
</evidence>
<evidence type="ECO:0000313" key="2">
    <source>
        <dbReference type="Proteomes" id="UP000824192"/>
    </source>
</evidence>
<dbReference type="Proteomes" id="UP000824192">
    <property type="component" value="Unassembled WGS sequence"/>
</dbReference>
<reference evidence="1" key="2">
    <citation type="submission" date="2021-04" db="EMBL/GenBank/DDBJ databases">
        <authorList>
            <person name="Gilroy R."/>
        </authorList>
    </citation>
    <scope>NUCLEOTIDE SEQUENCE</scope>
    <source>
        <strain evidence="1">ChiGjej6B6-1540</strain>
    </source>
</reference>
<reference evidence="1" key="1">
    <citation type="journal article" date="2021" name="PeerJ">
        <title>Extensive microbial diversity within the chicken gut microbiome revealed by metagenomics and culture.</title>
        <authorList>
            <person name="Gilroy R."/>
            <person name="Ravi A."/>
            <person name="Getino M."/>
            <person name="Pursley I."/>
            <person name="Horton D.L."/>
            <person name="Alikhan N.F."/>
            <person name="Baker D."/>
            <person name="Gharbi K."/>
            <person name="Hall N."/>
            <person name="Watson M."/>
            <person name="Adriaenssens E.M."/>
            <person name="Foster-Nyarko E."/>
            <person name="Jarju S."/>
            <person name="Secka A."/>
            <person name="Antonio M."/>
            <person name="Oren A."/>
            <person name="Chaudhuri R.R."/>
            <person name="La Ragione R."/>
            <person name="Hildebrand F."/>
            <person name="Pallen M.J."/>
        </authorList>
    </citation>
    <scope>NUCLEOTIDE SEQUENCE</scope>
    <source>
        <strain evidence="1">ChiGjej6B6-1540</strain>
    </source>
</reference>
<comment type="caution">
    <text evidence="1">The sequence shown here is derived from an EMBL/GenBank/DDBJ whole genome shotgun (WGS) entry which is preliminary data.</text>
</comment>
<protein>
    <submittedName>
        <fullName evidence="1">Uncharacterized protein</fullName>
    </submittedName>
</protein>
<organism evidence="1 2">
    <name type="scientific">Candidatus Flavonifractor merdipullorum</name>
    <dbReference type="NCBI Taxonomy" id="2838590"/>
    <lineage>
        <taxon>Bacteria</taxon>
        <taxon>Bacillati</taxon>
        <taxon>Bacillota</taxon>
        <taxon>Clostridia</taxon>
        <taxon>Eubacteriales</taxon>
        <taxon>Oscillospiraceae</taxon>
        <taxon>Flavonifractor</taxon>
    </lineage>
</organism>
<proteinExistence type="predicted"/>
<sequence length="55" mass="6154">MVQVISAQNSTWQGTVTWADGRKKMPFRSALELIRLIDSTLNGCTEKEAEVDQAE</sequence>